<accession>A0A672IA12</accession>
<protein>
    <recommendedName>
        <fullName evidence="2">Metalloendopeptidase</fullName>
        <ecNumber evidence="2">3.4.24.-</ecNumber>
    </recommendedName>
</protein>
<dbReference type="InterPro" id="IPR006026">
    <property type="entry name" value="Peptidase_Metallo"/>
</dbReference>
<keyword evidence="6" id="KW-1185">Reference proteome</keyword>
<keyword evidence="1 2" id="KW-0645">Protease</keyword>
<evidence type="ECO:0000256" key="3">
    <source>
        <dbReference type="SAM" id="MobiDB-lite"/>
    </source>
</evidence>
<proteinExistence type="predicted"/>
<dbReference type="SUPFAM" id="SSF55486">
    <property type="entry name" value="Metalloproteases ('zincins'), catalytic domain"/>
    <property type="match status" value="1"/>
</dbReference>
<dbReference type="PANTHER" id="PTHR10127:SF870">
    <property type="entry name" value="METALLOENDOPEPTIDASE"/>
    <property type="match status" value="1"/>
</dbReference>
<comment type="cofactor">
    <cofactor evidence="1 2">
        <name>Zn(2+)</name>
        <dbReference type="ChEBI" id="CHEBI:29105"/>
    </cofactor>
    <text evidence="1 2">Binds 1 zinc ion per subunit.</text>
</comment>
<name>A0A672IA12_SALFA</name>
<dbReference type="AlphaFoldDB" id="A0A672IA12"/>
<sequence length="277" mass="30997">MFVSVSSAPLEETTTAEVSRTDPENPETLEELKSDERPLLEGDMLQPEDRNAVSRVWPTLEIPYEISPELAGRRDELLAAMAMVSKHTCVSFHQRGAERDHLLFTKGKGCASYVGFIGGPQQVFVGPRCTVGNVVHEILHALGFYHEHTRTDRGGYVTIVLQNVLPGKERNFKQRDGQTFGLPYDLQSILHYGRSFFSSNGLPTIIAKEDVEDMGQRVRLTETDVQRVRRLYKCDALRPPSKGRAGKDGGRRLHPCPHYISQHTEAVTPVLPVLPVL</sequence>
<dbReference type="GO" id="GO:0004222">
    <property type="term" value="F:metalloendopeptidase activity"/>
    <property type="evidence" value="ECO:0007669"/>
    <property type="project" value="UniProtKB-UniRule"/>
</dbReference>
<feature type="compositionally biased region" description="Basic and acidic residues" evidence="3">
    <location>
        <begin position="30"/>
        <end position="40"/>
    </location>
</feature>
<dbReference type="EC" id="3.4.24.-" evidence="2"/>
<dbReference type="PROSITE" id="PS51864">
    <property type="entry name" value="ASTACIN"/>
    <property type="match status" value="1"/>
</dbReference>
<dbReference type="CDD" id="cd04280">
    <property type="entry name" value="ZnMc_astacin_like"/>
    <property type="match status" value="1"/>
</dbReference>
<dbReference type="GO" id="GO:0008270">
    <property type="term" value="F:zinc ion binding"/>
    <property type="evidence" value="ECO:0007669"/>
    <property type="project" value="UniProtKB-UniRule"/>
</dbReference>
<comment type="caution">
    <text evidence="1">Lacks conserved residue(s) required for the propagation of feature annotation.</text>
</comment>
<keyword evidence="1 2" id="KW-0378">Hydrolase</keyword>
<dbReference type="Proteomes" id="UP000472267">
    <property type="component" value="Unassembled WGS sequence"/>
</dbReference>
<dbReference type="Pfam" id="PF01400">
    <property type="entry name" value="Astacin"/>
    <property type="match status" value="1"/>
</dbReference>
<feature type="binding site" evidence="1">
    <location>
        <position position="140"/>
    </location>
    <ligand>
        <name>Zn(2+)</name>
        <dbReference type="ChEBI" id="CHEBI:29105"/>
        <note>catalytic</note>
    </ligand>
</feature>
<evidence type="ECO:0000256" key="2">
    <source>
        <dbReference type="RuleBase" id="RU361183"/>
    </source>
</evidence>
<keyword evidence="1 2" id="KW-0482">Metalloprotease</keyword>
<feature type="compositionally biased region" description="Polar residues" evidence="3">
    <location>
        <begin position="1"/>
        <end position="18"/>
    </location>
</feature>
<keyword evidence="1 2" id="KW-0479">Metal-binding</keyword>
<dbReference type="Gene3D" id="3.40.390.10">
    <property type="entry name" value="Collagenase (Catalytic Domain)"/>
    <property type="match status" value="1"/>
</dbReference>
<reference evidence="5" key="1">
    <citation type="submission" date="2025-08" db="UniProtKB">
        <authorList>
            <consortium name="Ensembl"/>
        </authorList>
    </citation>
    <scope>IDENTIFICATION</scope>
</reference>
<dbReference type="SMART" id="SM00235">
    <property type="entry name" value="ZnMc"/>
    <property type="match status" value="1"/>
</dbReference>
<feature type="binding site" evidence="1">
    <location>
        <position position="136"/>
    </location>
    <ligand>
        <name>Zn(2+)</name>
        <dbReference type="ChEBI" id="CHEBI:29105"/>
        <note>catalytic</note>
    </ligand>
</feature>
<feature type="binding site" evidence="1">
    <location>
        <position position="146"/>
    </location>
    <ligand>
        <name>Zn(2+)</name>
        <dbReference type="ChEBI" id="CHEBI:29105"/>
        <note>catalytic</note>
    </ligand>
</feature>
<evidence type="ECO:0000313" key="5">
    <source>
        <dbReference type="Ensembl" id="ENSSFAP00005038521.1"/>
    </source>
</evidence>
<gene>
    <name evidence="5" type="primary">LOC115382621</name>
</gene>
<dbReference type="GO" id="GO:0006508">
    <property type="term" value="P:proteolysis"/>
    <property type="evidence" value="ECO:0007669"/>
    <property type="project" value="UniProtKB-KW"/>
</dbReference>
<keyword evidence="1 2" id="KW-0862">Zinc</keyword>
<feature type="active site" evidence="1">
    <location>
        <position position="137"/>
    </location>
</feature>
<evidence type="ECO:0000313" key="6">
    <source>
        <dbReference type="Proteomes" id="UP000472267"/>
    </source>
</evidence>
<evidence type="ECO:0000256" key="1">
    <source>
        <dbReference type="PROSITE-ProRule" id="PRU01211"/>
    </source>
</evidence>
<dbReference type="InParanoid" id="A0A672IA12"/>
<dbReference type="PANTHER" id="PTHR10127">
    <property type="entry name" value="DISCOIDIN, CUB, EGF, LAMININ , AND ZINC METALLOPROTEASE DOMAIN CONTAINING"/>
    <property type="match status" value="1"/>
</dbReference>
<reference evidence="5" key="2">
    <citation type="submission" date="2025-09" db="UniProtKB">
        <authorList>
            <consortium name="Ensembl"/>
        </authorList>
    </citation>
    <scope>IDENTIFICATION</scope>
</reference>
<dbReference type="Ensembl" id="ENSSFAT00005039959.1">
    <property type="protein sequence ID" value="ENSSFAP00005038521.1"/>
    <property type="gene ID" value="ENSSFAG00005019336.1"/>
</dbReference>
<feature type="region of interest" description="Disordered" evidence="3">
    <location>
        <begin position="1"/>
        <end position="41"/>
    </location>
</feature>
<dbReference type="OMA" id="ATSIMHY"/>
<feature type="domain" description="Peptidase M12A" evidence="4">
    <location>
        <begin position="51"/>
        <end position="235"/>
    </location>
</feature>
<dbReference type="PRINTS" id="PR00480">
    <property type="entry name" value="ASTACIN"/>
</dbReference>
<dbReference type="InterPro" id="IPR034035">
    <property type="entry name" value="Astacin-like_dom"/>
</dbReference>
<dbReference type="InterPro" id="IPR024079">
    <property type="entry name" value="MetalloPept_cat_dom_sf"/>
</dbReference>
<dbReference type="InterPro" id="IPR001506">
    <property type="entry name" value="Peptidase_M12A"/>
</dbReference>
<organism evidence="5 6">
    <name type="scientific">Salarias fasciatus</name>
    <name type="common">Jewelled blenny</name>
    <name type="synonym">Blennius fasciatus</name>
    <dbReference type="NCBI Taxonomy" id="181472"/>
    <lineage>
        <taxon>Eukaryota</taxon>
        <taxon>Metazoa</taxon>
        <taxon>Chordata</taxon>
        <taxon>Craniata</taxon>
        <taxon>Vertebrata</taxon>
        <taxon>Euteleostomi</taxon>
        <taxon>Actinopterygii</taxon>
        <taxon>Neopterygii</taxon>
        <taxon>Teleostei</taxon>
        <taxon>Neoteleostei</taxon>
        <taxon>Acanthomorphata</taxon>
        <taxon>Ovalentaria</taxon>
        <taxon>Blenniimorphae</taxon>
        <taxon>Blenniiformes</taxon>
        <taxon>Blennioidei</taxon>
        <taxon>Blenniidae</taxon>
        <taxon>Salariinae</taxon>
        <taxon>Salarias</taxon>
    </lineage>
</organism>
<evidence type="ECO:0000259" key="4">
    <source>
        <dbReference type="PROSITE" id="PS51864"/>
    </source>
</evidence>